<evidence type="ECO:0000313" key="1">
    <source>
        <dbReference type="EMBL" id="CAG7734309.1"/>
    </source>
</evidence>
<dbReference type="AlphaFoldDB" id="A0A8J2K9H0"/>
<comment type="caution">
    <text evidence="1">The sequence shown here is derived from an EMBL/GenBank/DDBJ whole genome shotgun (WGS) entry which is preliminary data.</text>
</comment>
<accession>A0A8J2K9H0</accession>
<sequence>MASNTSYQPFSPGNIFFIDGSKTSGKIKRVKEKRGRIMNRKPTFNSSIVDASSFFQPALATNYQAQVTELYKNRQIDHQLPTSTKFSHIYTKDNPVSSSFSVINPVRPVRNRLSNFEYASPELHHFEQDQPSGLHPLHPYSFDQTPPERKVNYQIHIKPVHQSKKNIERPSKQIIQTSTVCNNVGSSHFLSKVTPLKCTPSVQFRPPKPIFGFRPNFYPFPLESNFLNKRGPFQKSGSFQLPSTPIHASNFHGNFQHSYSTGGIHLPRYGYLIFNPKRGPPYYIIPEEGPFQFGIDNEYLPHLESHQRSVIKPRKFL</sequence>
<keyword evidence="2" id="KW-1185">Reference proteome</keyword>
<proteinExistence type="predicted"/>
<dbReference type="Proteomes" id="UP000708208">
    <property type="component" value="Unassembled WGS sequence"/>
</dbReference>
<protein>
    <submittedName>
        <fullName evidence="1">Uncharacterized protein</fullName>
    </submittedName>
</protein>
<reference evidence="1" key="1">
    <citation type="submission" date="2021-06" db="EMBL/GenBank/DDBJ databases">
        <authorList>
            <person name="Hodson N. C."/>
            <person name="Mongue J. A."/>
            <person name="Jaron S. K."/>
        </authorList>
    </citation>
    <scope>NUCLEOTIDE SEQUENCE</scope>
</reference>
<dbReference type="EMBL" id="CAJVCH010266635">
    <property type="protein sequence ID" value="CAG7734309.1"/>
    <property type="molecule type" value="Genomic_DNA"/>
</dbReference>
<gene>
    <name evidence="1" type="ORF">AFUS01_LOCUS22706</name>
</gene>
<organism evidence="1 2">
    <name type="scientific">Allacma fusca</name>
    <dbReference type="NCBI Taxonomy" id="39272"/>
    <lineage>
        <taxon>Eukaryota</taxon>
        <taxon>Metazoa</taxon>
        <taxon>Ecdysozoa</taxon>
        <taxon>Arthropoda</taxon>
        <taxon>Hexapoda</taxon>
        <taxon>Collembola</taxon>
        <taxon>Symphypleona</taxon>
        <taxon>Sminthuridae</taxon>
        <taxon>Allacma</taxon>
    </lineage>
</organism>
<evidence type="ECO:0000313" key="2">
    <source>
        <dbReference type="Proteomes" id="UP000708208"/>
    </source>
</evidence>
<name>A0A8J2K9H0_9HEXA</name>